<sequence length="221" mass="25109">MGVRLAWADNDAKNGLEWAPPVRIIAIITLIASTLDVLADFLVCNRISEYLGNFQSEIATYAAYGYFFFTGISVFVYIFEMIDVCKTLKYEEENVFYARLAKSLVLALEEVPLPTLMNILFTNEPRLSLASTCYLSSCIKLVALTWGIVKFVKLRFFWPCLPLNPKHDARENVRRCFTFTAYRICMIIVNICHILAIVIVIKNIMASGAGGRKIDVKEQRL</sequence>
<evidence type="ECO:0000256" key="1">
    <source>
        <dbReference type="SAM" id="Phobius"/>
    </source>
</evidence>
<protein>
    <submittedName>
        <fullName evidence="2">Uncharacterized protein</fullName>
    </submittedName>
</protein>
<gene>
    <name evidence="2" type="primary">Cni-B0403.6</name>
    <name evidence="2" type="synonym">Cnig_chr_X.g24675</name>
    <name evidence="2" type="ORF">B9Z55_024675</name>
</gene>
<proteinExistence type="predicted"/>
<dbReference type="Proteomes" id="UP000230233">
    <property type="component" value="Chromosome X"/>
</dbReference>
<accession>A0A2G5SVC0</accession>
<feature type="transmembrane region" description="Helical" evidence="1">
    <location>
        <begin position="21"/>
        <end position="38"/>
    </location>
</feature>
<keyword evidence="3" id="KW-1185">Reference proteome</keyword>
<keyword evidence="1" id="KW-1133">Transmembrane helix</keyword>
<feature type="transmembrane region" description="Helical" evidence="1">
    <location>
        <begin position="127"/>
        <end position="149"/>
    </location>
</feature>
<dbReference type="EMBL" id="PDUG01000006">
    <property type="protein sequence ID" value="PIC18970.1"/>
    <property type="molecule type" value="Genomic_DNA"/>
</dbReference>
<feature type="transmembrane region" description="Helical" evidence="1">
    <location>
        <begin position="58"/>
        <end position="79"/>
    </location>
</feature>
<reference evidence="3" key="1">
    <citation type="submission" date="2017-10" db="EMBL/GenBank/DDBJ databases">
        <title>Rapid genome shrinkage in a self-fertile nematode reveals novel sperm competition proteins.</title>
        <authorList>
            <person name="Yin D."/>
            <person name="Schwarz E.M."/>
            <person name="Thomas C.G."/>
            <person name="Felde R.L."/>
            <person name="Korf I.F."/>
            <person name="Cutter A.D."/>
            <person name="Schartner C.M."/>
            <person name="Ralston E.J."/>
            <person name="Meyer B.J."/>
            <person name="Haag E.S."/>
        </authorList>
    </citation>
    <scope>NUCLEOTIDE SEQUENCE [LARGE SCALE GENOMIC DNA]</scope>
    <source>
        <strain evidence="3">JU1422</strain>
    </source>
</reference>
<keyword evidence="1" id="KW-0812">Transmembrane</keyword>
<evidence type="ECO:0000313" key="3">
    <source>
        <dbReference type="Proteomes" id="UP000230233"/>
    </source>
</evidence>
<feature type="transmembrane region" description="Helical" evidence="1">
    <location>
        <begin position="181"/>
        <end position="201"/>
    </location>
</feature>
<dbReference type="OrthoDB" id="5817882at2759"/>
<keyword evidence="1" id="KW-0472">Membrane</keyword>
<comment type="caution">
    <text evidence="2">The sequence shown here is derived from an EMBL/GenBank/DDBJ whole genome shotgun (WGS) entry which is preliminary data.</text>
</comment>
<dbReference type="AlphaFoldDB" id="A0A2G5SVC0"/>
<organism evidence="2 3">
    <name type="scientific">Caenorhabditis nigoni</name>
    <dbReference type="NCBI Taxonomy" id="1611254"/>
    <lineage>
        <taxon>Eukaryota</taxon>
        <taxon>Metazoa</taxon>
        <taxon>Ecdysozoa</taxon>
        <taxon>Nematoda</taxon>
        <taxon>Chromadorea</taxon>
        <taxon>Rhabditida</taxon>
        <taxon>Rhabditina</taxon>
        <taxon>Rhabditomorpha</taxon>
        <taxon>Rhabditoidea</taxon>
        <taxon>Rhabditidae</taxon>
        <taxon>Peloderinae</taxon>
        <taxon>Caenorhabditis</taxon>
    </lineage>
</organism>
<evidence type="ECO:0000313" key="2">
    <source>
        <dbReference type="EMBL" id="PIC18970.1"/>
    </source>
</evidence>
<name>A0A2G5SVC0_9PELO</name>